<evidence type="ECO:0000259" key="1">
    <source>
        <dbReference type="Pfam" id="PF10419"/>
    </source>
</evidence>
<evidence type="ECO:0000313" key="3">
    <source>
        <dbReference type="Proteomes" id="UP000594263"/>
    </source>
</evidence>
<dbReference type="AlphaFoldDB" id="A0A7N0V1I1"/>
<evidence type="ECO:0000313" key="2">
    <source>
        <dbReference type="EnsemblPlants" id="Kaladp0095s0038.1.v1.1"/>
    </source>
</evidence>
<dbReference type="Gramene" id="Kaladp0095s0038.1.v1.1">
    <property type="protein sequence ID" value="Kaladp0095s0038.1.v1.1"/>
    <property type="gene ID" value="Kaladp0095s0038.v1.1"/>
</dbReference>
<dbReference type="PANTHER" id="PTHR21860">
    <property type="entry name" value="TRANSCRIPTION INITIATION FACTOR IIIC TFIIIC , POLYPEPTIDE 6-RELATED"/>
    <property type="match status" value="1"/>
</dbReference>
<dbReference type="OMA" id="ILISHQM"/>
<dbReference type="EnsemblPlants" id="Kaladp0095s0038.1.v1.1">
    <property type="protein sequence ID" value="Kaladp0095s0038.1.v1.1"/>
    <property type="gene ID" value="Kaladp0095s0038.v1.1"/>
</dbReference>
<dbReference type="GO" id="GO:0006383">
    <property type="term" value="P:transcription by RNA polymerase III"/>
    <property type="evidence" value="ECO:0007669"/>
    <property type="project" value="InterPro"/>
</dbReference>
<dbReference type="Proteomes" id="UP000594263">
    <property type="component" value="Unplaced"/>
</dbReference>
<protein>
    <recommendedName>
        <fullName evidence="1">Transcription factor TFIIIC triple barrel domain-containing protein</fullName>
    </recommendedName>
</protein>
<dbReference type="Pfam" id="PF10419">
    <property type="entry name" value="TFIIIC_sub6"/>
    <property type="match status" value="1"/>
</dbReference>
<keyword evidence="3" id="KW-1185">Reference proteome</keyword>
<proteinExistence type="predicted"/>
<feature type="domain" description="Transcription factor TFIIIC triple barrel" evidence="1">
    <location>
        <begin position="18"/>
        <end position="98"/>
    </location>
</feature>
<organism evidence="2 3">
    <name type="scientific">Kalanchoe fedtschenkoi</name>
    <name type="common">Lavender scallops</name>
    <name type="synonym">South American air plant</name>
    <dbReference type="NCBI Taxonomy" id="63787"/>
    <lineage>
        <taxon>Eukaryota</taxon>
        <taxon>Viridiplantae</taxon>
        <taxon>Streptophyta</taxon>
        <taxon>Embryophyta</taxon>
        <taxon>Tracheophyta</taxon>
        <taxon>Spermatophyta</taxon>
        <taxon>Magnoliopsida</taxon>
        <taxon>eudicotyledons</taxon>
        <taxon>Gunneridae</taxon>
        <taxon>Pentapetalae</taxon>
        <taxon>Saxifragales</taxon>
        <taxon>Crassulaceae</taxon>
        <taxon>Kalanchoe</taxon>
    </lineage>
</organism>
<reference evidence="2" key="1">
    <citation type="submission" date="2021-01" db="UniProtKB">
        <authorList>
            <consortium name="EnsemblPlants"/>
        </authorList>
    </citation>
    <scope>IDENTIFICATION</scope>
</reference>
<accession>A0A7N0V1I1</accession>
<dbReference type="InterPro" id="IPR019481">
    <property type="entry name" value="TFIIIC_triple_barrel"/>
</dbReference>
<sequence>MDDTAVEHCVIGHEEEYGLDTLNPILIIDNRLKLVGEYDETIGTCYVFADQDAARLVHEETGPSERNLFSGACIVDSNQPTTKQVRPISSLDKIIRFRLFDDSEVVLGTAV</sequence>
<dbReference type="PANTHER" id="PTHR21860:SF2">
    <property type="entry name" value="GENERAL TRANSCRIPTION FACTOR 3C POLYPEPTIDE 6"/>
    <property type="match status" value="1"/>
</dbReference>
<name>A0A7N0V1I1_KALFE</name>
<dbReference type="GO" id="GO:0000127">
    <property type="term" value="C:transcription factor TFIIIC complex"/>
    <property type="evidence" value="ECO:0007669"/>
    <property type="project" value="TreeGrafter"/>
</dbReference>
<dbReference type="InterPro" id="IPR042771">
    <property type="entry name" value="GTF3C6-like"/>
</dbReference>